<protein>
    <recommendedName>
        <fullName evidence="1">4Fe-4S ferredoxin-type domain-containing protein</fullName>
    </recommendedName>
</protein>
<dbReference type="OrthoDB" id="2837at2157"/>
<dbReference type="PROSITE" id="PS51379">
    <property type="entry name" value="4FE4S_FER_2"/>
    <property type="match status" value="1"/>
</dbReference>
<dbReference type="InterPro" id="IPR017896">
    <property type="entry name" value="4Fe4S_Fe-S-bd"/>
</dbReference>
<dbReference type="EMBL" id="FZMP01000231">
    <property type="protein sequence ID" value="SNQ62671.1"/>
    <property type="molecule type" value="Genomic_DNA"/>
</dbReference>
<dbReference type="SUPFAM" id="SSF54862">
    <property type="entry name" value="4Fe-4S ferredoxins"/>
    <property type="match status" value="1"/>
</dbReference>
<organism evidence="2 3">
    <name type="scientific">Candidatus Methanoperedens nitratireducens</name>
    <dbReference type="NCBI Taxonomy" id="1392998"/>
    <lineage>
        <taxon>Archaea</taxon>
        <taxon>Methanobacteriati</taxon>
        <taxon>Methanobacteriota</taxon>
        <taxon>Stenosarchaea group</taxon>
        <taxon>Methanomicrobia</taxon>
        <taxon>Methanosarcinales</taxon>
        <taxon>ANME-2 cluster</taxon>
        <taxon>Candidatus Methanoperedentaceae</taxon>
        <taxon>Candidatus Methanoperedens</taxon>
    </lineage>
</organism>
<dbReference type="Proteomes" id="UP000218615">
    <property type="component" value="Unassembled WGS sequence"/>
</dbReference>
<sequence>MTGIIIVLGCRKCGKCDSVCNTGALERIDGIARIALEKCNLCMRCVVICPNKALKLLD</sequence>
<keyword evidence="3" id="KW-1185">Reference proteome</keyword>
<evidence type="ECO:0000313" key="2">
    <source>
        <dbReference type="EMBL" id="SNQ62671.1"/>
    </source>
</evidence>
<dbReference type="Gene3D" id="3.30.70.20">
    <property type="match status" value="1"/>
</dbReference>
<accession>A0A284VTP7</accession>
<dbReference type="InterPro" id="IPR017900">
    <property type="entry name" value="4Fe4S_Fe_S_CS"/>
</dbReference>
<gene>
    <name evidence="2" type="ORF">MNV_810013</name>
</gene>
<reference evidence="3" key="1">
    <citation type="submission" date="2017-06" db="EMBL/GenBank/DDBJ databases">
        <authorList>
            <person name="Cremers G."/>
        </authorList>
    </citation>
    <scope>NUCLEOTIDE SEQUENCE [LARGE SCALE GENOMIC DNA]</scope>
</reference>
<dbReference type="GO" id="GO:0016491">
    <property type="term" value="F:oxidoreductase activity"/>
    <property type="evidence" value="ECO:0007669"/>
    <property type="project" value="UniProtKB-ARBA"/>
</dbReference>
<dbReference type="Pfam" id="PF13237">
    <property type="entry name" value="Fer4_10"/>
    <property type="match status" value="1"/>
</dbReference>
<dbReference type="PROSITE" id="PS00198">
    <property type="entry name" value="4FE4S_FER_1"/>
    <property type="match status" value="1"/>
</dbReference>
<feature type="domain" description="4Fe-4S ferredoxin-type" evidence="1">
    <location>
        <begin position="30"/>
        <end position="58"/>
    </location>
</feature>
<evidence type="ECO:0000259" key="1">
    <source>
        <dbReference type="PROSITE" id="PS51379"/>
    </source>
</evidence>
<dbReference type="RefSeq" id="WP_096207203.1">
    <property type="nucleotide sequence ID" value="NZ_FZMP01000231.1"/>
</dbReference>
<proteinExistence type="predicted"/>
<name>A0A284VTP7_9EURY</name>
<evidence type="ECO:0000313" key="3">
    <source>
        <dbReference type="Proteomes" id="UP000218615"/>
    </source>
</evidence>
<dbReference type="AlphaFoldDB" id="A0A284VTP7"/>